<dbReference type="PANTHER" id="PTHR24305:SF166">
    <property type="entry name" value="CYTOCHROME P450 12A4, MITOCHONDRIAL-RELATED"/>
    <property type="match status" value="1"/>
</dbReference>
<evidence type="ECO:0000256" key="1">
    <source>
        <dbReference type="ARBA" id="ARBA00001971"/>
    </source>
</evidence>
<evidence type="ECO:0000256" key="3">
    <source>
        <dbReference type="ARBA" id="ARBA00022723"/>
    </source>
</evidence>
<dbReference type="InterPro" id="IPR017972">
    <property type="entry name" value="Cyt_P450_CS"/>
</dbReference>
<evidence type="ECO:0000313" key="7">
    <source>
        <dbReference type="EMBL" id="SMC11799.1"/>
    </source>
</evidence>
<dbReference type="GO" id="GO:0020037">
    <property type="term" value="F:heme binding"/>
    <property type="evidence" value="ECO:0007669"/>
    <property type="project" value="InterPro"/>
</dbReference>
<keyword evidence="5 6" id="KW-0349">Heme</keyword>
<dbReference type="PROSITE" id="PS00086">
    <property type="entry name" value="CYTOCHROME_P450"/>
    <property type="match status" value="1"/>
</dbReference>
<dbReference type="GO" id="GO:0005506">
    <property type="term" value="F:iron ion binding"/>
    <property type="evidence" value="ECO:0007669"/>
    <property type="project" value="InterPro"/>
</dbReference>
<name>A0A1X7BRI5_9RHOB</name>
<keyword evidence="3 5" id="KW-0479">Metal-binding</keyword>
<dbReference type="Proteomes" id="UP000193224">
    <property type="component" value="Unassembled WGS sequence"/>
</dbReference>
<comment type="similarity">
    <text evidence="2 6">Belongs to the cytochrome P450 family.</text>
</comment>
<keyword evidence="6 7" id="KW-0503">Monooxygenase</keyword>
<evidence type="ECO:0000256" key="5">
    <source>
        <dbReference type="PIRSR" id="PIRSR602403-1"/>
    </source>
</evidence>
<dbReference type="GO" id="GO:0016705">
    <property type="term" value="F:oxidoreductase activity, acting on paired donors, with incorporation or reduction of molecular oxygen"/>
    <property type="evidence" value="ECO:0007669"/>
    <property type="project" value="InterPro"/>
</dbReference>
<dbReference type="PRINTS" id="PR00465">
    <property type="entry name" value="EP450IV"/>
</dbReference>
<dbReference type="EC" id="1.14.13.106" evidence="7"/>
<accession>A0A1X7BRI5</accession>
<dbReference type="InterPro" id="IPR036396">
    <property type="entry name" value="Cyt_P450_sf"/>
</dbReference>
<keyword evidence="8" id="KW-1185">Reference proteome</keyword>
<gene>
    <name evidence="7" type="ORF">ROA7745_01618</name>
</gene>
<organism evidence="7 8">
    <name type="scientific">Roseovarius aestuarii</name>
    <dbReference type="NCBI Taxonomy" id="475083"/>
    <lineage>
        <taxon>Bacteria</taxon>
        <taxon>Pseudomonadati</taxon>
        <taxon>Pseudomonadota</taxon>
        <taxon>Alphaproteobacteria</taxon>
        <taxon>Rhodobacterales</taxon>
        <taxon>Roseobacteraceae</taxon>
        <taxon>Roseovarius</taxon>
    </lineage>
</organism>
<feature type="binding site" description="axial binding residue" evidence="5">
    <location>
        <position position="351"/>
    </location>
    <ligand>
        <name>heme</name>
        <dbReference type="ChEBI" id="CHEBI:30413"/>
    </ligand>
    <ligandPart>
        <name>Fe</name>
        <dbReference type="ChEBI" id="CHEBI:18248"/>
    </ligandPart>
</feature>
<reference evidence="7 8" key="1">
    <citation type="submission" date="2017-03" db="EMBL/GenBank/DDBJ databases">
        <authorList>
            <person name="Afonso C.L."/>
            <person name="Miller P.J."/>
            <person name="Scott M.A."/>
            <person name="Spackman E."/>
            <person name="Goraichik I."/>
            <person name="Dimitrov K.M."/>
            <person name="Suarez D.L."/>
            <person name="Swayne D.E."/>
        </authorList>
    </citation>
    <scope>NUCLEOTIDE SEQUENCE [LARGE SCALE GENOMIC DNA]</scope>
    <source>
        <strain evidence="7 8">CECT 7745</strain>
    </source>
</reference>
<evidence type="ECO:0000256" key="2">
    <source>
        <dbReference type="ARBA" id="ARBA00010617"/>
    </source>
</evidence>
<dbReference type="RefSeq" id="WP_085799751.1">
    <property type="nucleotide sequence ID" value="NZ_FWXB01000004.1"/>
</dbReference>
<keyword evidence="6 7" id="KW-0560">Oxidoreductase</keyword>
<evidence type="ECO:0000256" key="4">
    <source>
        <dbReference type="ARBA" id="ARBA00023004"/>
    </source>
</evidence>
<evidence type="ECO:0000256" key="6">
    <source>
        <dbReference type="RuleBase" id="RU000461"/>
    </source>
</evidence>
<dbReference type="InterPro" id="IPR050121">
    <property type="entry name" value="Cytochrome_P450_monoxygenase"/>
</dbReference>
<dbReference type="Pfam" id="PF00067">
    <property type="entry name" value="p450"/>
    <property type="match status" value="1"/>
</dbReference>
<dbReference type="InterPro" id="IPR001128">
    <property type="entry name" value="Cyt_P450"/>
</dbReference>
<dbReference type="OrthoDB" id="9764248at2"/>
<dbReference type="EMBL" id="FWXB01000004">
    <property type="protein sequence ID" value="SMC11799.1"/>
    <property type="molecule type" value="Genomic_DNA"/>
</dbReference>
<protein>
    <submittedName>
        <fullName evidence="7">Epi-isozizaene 5-monooxygenase/(E)-beta-farnesene synthase</fullName>
        <ecNumber evidence="7">1.14.13.106</ecNumber>
    </submittedName>
</protein>
<proteinExistence type="inferred from homology"/>
<dbReference type="Gene3D" id="1.10.630.10">
    <property type="entry name" value="Cytochrome P450"/>
    <property type="match status" value="1"/>
</dbReference>
<dbReference type="AlphaFoldDB" id="A0A1X7BRI5"/>
<dbReference type="GO" id="GO:0004497">
    <property type="term" value="F:monooxygenase activity"/>
    <property type="evidence" value="ECO:0007669"/>
    <property type="project" value="UniProtKB-KW"/>
</dbReference>
<dbReference type="InterPro" id="IPR002403">
    <property type="entry name" value="Cyt_P450_E_grp-IV"/>
</dbReference>
<sequence>MPKPTEITPAFLANLSQIGQEVCPYRVGGRQAILVNDIDLAKAVLNDESTYKNYYHPYTELSSAFERRAEFVFSKAGSKKKSTSIEISKIIDANTDKLVSSILGNSSNSGVCITDAVRASLLDIMLEILFDCKIGKHSAELTRALACIEKHHATKNSLNFTRFSKTEIFEVEMANSVSRAAIDILVSKSRHLKRVRTTLGDHRFLIAITRTLQKAYNTPAMVLSWSLWLLSRHTLEQEKLRGEILIHSEVGEFLELSKIRRLNLARSIILETLRLLPGAWALGREAVRNSKLAGRDIPCETIVTVSPYAMQRNERFWNRAKVFDPSRFDESRSNSKKPEPFFPFGLGPRQCPAQSFAMLMLQYIVGKIVREYHIEKIDSDDLLPTGYVALRPSRPIKLSLRHI</sequence>
<dbReference type="SUPFAM" id="SSF48264">
    <property type="entry name" value="Cytochrome P450"/>
    <property type="match status" value="1"/>
</dbReference>
<evidence type="ECO:0000313" key="8">
    <source>
        <dbReference type="Proteomes" id="UP000193224"/>
    </source>
</evidence>
<keyword evidence="4 5" id="KW-0408">Iron</keyword>
<dbReference type="PANTHER" id="PTHR24305">
    <property type="entry name" value="CYTOCHROME P450"/>
    <property type="match status" value="1"/>
</dbReference>
<comment type="cofactor">
    <cofactor evidence="1 5">
        <name>heme</name>
        <dbReference type="ChEBI" id="CHEBI:30413"/>
    </cofactor>
</comment>
<dbReference type="PRINTS" id="PR00385">
    <property type="entry name" value="P450"/>
</dbReference>